<sequence length="227" mass="25218">MLNSRSDTQGGLDAAAVLPRLVALSNEDLRQLLIQCGLSPGPVVATTRHVYEQKLKDLLSPPSMVDQDLLADYKNRSSAAEAPFSHTQDATESGEDDDIDLMEGEESFRSIGTDEESQVLHSTLKPSKYTRRSPSPDYKKVWQPSSFSNCRVSDLSNQRMTSSVGSFRPHLSPRKSSPTNAYTVSASGLRNNQHLWPIYIKTILFIVVGIFVYMLLKRISSVDVDKL</sequence>
<feature type="domain" description="LEM" evidence="3">
    <location>
        <begin position="18"/>
        <end position="62"/>
    </location>
</feature>
<evidence type="ECO:0000313" key="4">
    <source>
        <dbReference type="EMBL" id="VDP06513.1"/>
    </source>
</evidence>
<dbReference type="InterPro" id="IPR003887">
    <property type="entry name" value="LEM_dom"/>
</dbReference>
<proteinExistence type="predicted"/>
<feature type="compositionally biased region" description="Acidic residues" evidence="1">
    <location>
        <begin position="92"/>
        <end position="105"/>
    </location>
</feature>
<protein>
    <submittedName>
        <fullName evidence="6">LEM domain-containing protein</fullName>
    </submittedName>
</protein>
<dbReference type="CDD" id="cd12940">
    <property type="entry name" value="LEM_LAP2_LEMD1"/>
    <property type="match status" value="1"/>
</dbReference>
<feature type="region of interest" description="Disordered" evidence="1">
    <location>
        <begin position="79"/>
        <end position="140"/>
    </location>
</feature>
<dbReference type="SUPFAM" id="SSF63451">
    <property type="entry name" value="LEM domain"/>
    <property type="match status" value="1"/>
</dbReference>
<dbReference type="PROSITE" id="PS50954">
    <property type="entry name" value="LEM"/>
    <property type="match status" value="1"/>
</dbReference>
<keyword evidence="5" id="KW-1185">Reference proteome</keyword>
<dbReference type="InterPro" id="IPR051656">
    <property type="entry name" value="LEM_domain"/>
</dbReference>
<dbReference type="FunFam" id="1.10.720.40:FF:000001">
    <property type="entry name" value="LEM domain containing 2, isoform CRA_a"/>
    <property type="match status" value="1"/>
</dbReference>
<evidence type="ECO:0000313" key="5">
    <source>
        <dbReference type="Proteomes" id="UP000270296"/>
    </source>
</evidence>
<evidence type="ECO:0000256" key="1">
    <source>
        <dbReference type="SAM" id="MobiDB-lite"/>
    </source>
</evidence>
<feature type="transmembrane region" description="Helical" evidence="2">
    <location>
        <begin position="196"/>
        <end position="216"/>
    </location>
</feature>
<dbReference type="SMART" id="SM00540">
    <property type="entry name" value="LEM"/>
    <property type="match status" value="1"/>
</dbReference>
<keyword evidence="2" id="KW-0812">Transmembrane</keyword>
<dbReference type="Pfam" id="PF03020">
    <property type="entry name" value="LEM"/>
    <property type="match status" value="1"/>
</dbReference>
<dbReference type="EMBL" id="UZAM01008811">
    <property type="protein sequence ID" value="VDP06513.1"/>
    <property type="molecule type" value="Genomic_DNA"/>
</dbReference>
<keyword evidence="2" id="KW-1133">Transmembrane helix</keyword>
<dbReference type="PANTHER" id="PTHR12019">
    <property type="entry name" value="LAMINA-ASSOCIATED POLYPEPTIDE THYMOPOIETIN"/>
    <property type="match status" value="1"/>
</dbReference>
<keyword evidence="2" id="KW-0472">Membrane</keyword>
<evidence type="ECO:0000256" key="2">
    <source>
        <dbReference type="SAM" id="Phobius"/>
    </source>
</evidence>
<dbReference type="PANTHER" id="PTHR12019:SF9">
    <property type="entry name" value="THYMOPOIETIN"/>
    <property type="match status" value="1"/>
</dbReference>
<dbReference type="AlphaFoldDB" id="A0A183INJ0"/>
<dbReference type="InterPro" id="IPR011015">
    <property type="entry name" value="LEM/LEM-like_dom_sf"/>
</dbReference>
<name>A0A183INJ0_9BILA</name>
<reference evidence="4 5" key="2">
    <citation type="submission" date="2018-11" db="EMBL/GenBank/DDBJ databases">
        <authorList>
            <consortium name="Pathogen Informatics"/>
        </authorList>
    </citation>
    <scope>NUCLEOTIDE SEQUENCE [LARGE SCALE GENOMIC DNA]</scope>
</reference>
<gene>
    <name evidence="4" type="ORF">SBAD_LOCUS5186</name>
</gene>
<evidence type="ECO:0000259" key="3">
    <source>
        <dbReference type="PROSITE" id="PS50954"/>
    </source>
</evidence>
<dbReference type="OrthoDB" id="6363067at2759"/>
<dbReference type="WBParaSite" id="SBAD_0000539701-mRNA-1">
    <property type="protein sequence ID" value="SBAD_0000539701-mRNA-1"/>
    <property type="gene ID" value="SBAD_0000539701"/>
</dbReference>
<evidence type="ECO:0000313" key="6">
    <source>
        <dbReference type="WBParaSite" id="SBAD_0000539701-mRNA-1"/>
    </source>
</evidence>
<accession>A0A183INJ0</accession>
<dbReference type="Gene3D" id="1.10.720.40">
    <property type="match status" value="1"/>
</dbReference>
<dbReference type="Proteomes" id="UP000270296">
    <property type="component" value="Unassembled WGS sequence"/>
</dbReference>
<organism evidence="6">
    <name type="scientific">Soboliphyme baturini</name>
    <dbReference type="NCBI Taxonomy" id="241478"/>
    <lineage>
        <taxon>Eukaryota</taxon>
        <taxon>Metazoa</taxon>
        <taxon>Ecdysozoa</taxon>
        <taxon>Nematoda</taxon>
        <taxon>Enoplea</taxon>
        <taxon>Dorylaimia</taxon>
        <taxon>Dioctophymatida</taxon>
        <taxon>Dioctophymatoidea</taxon>
        <taxon>Soboliphymatidae</taxon>
        <taxon>Soboliphyme</taxon>
    </lineage>
</organism>
<reference evidence="6" key="1">
    <citation type="submission" date="2016-06" db="UniProtKB">
        <authorList>
            <consortium name="WormBaseParasite"/>
        </authorList>
    </citation>
    <scope>IDENTIFICATION</scope>
</reference>